<dbReference type="FunFam" id="3.30.870.10:FF:000004">
    <property type="entry name" value="protein FAM83H isoform X2"/>
    <property type="match status" value="1"/>
</dbReference>
<comment type="similarity">
    <text evidence="2">Belongs to the FAM83 family.</text>
</comment>
<feature type="compositionally biased region" description="Low complexity" evidence="4">
    <location>
        <begin position="333"/>
        <end position="345"/>
    </location>
</feature>
<evidence type="ECO:0000256" key="1">
    <source>
        <dbReference type="ARBA" id="ARBA00004496"/>
    </source>
</evidence>
<dbReference type="PANTHER" id="PTHR16181">
    <property type="entry name" value="PROTEIN FAM83A-RELATED"/>
    <property type="match status" value="1"/>
</dbReference>
<dbReference type="PANTHER" id="PTHR16181:SF29">
    <property type="entry name" value="PROTEIN FAM83A-RELATED"/>
    <property type="match status" value="1"/>
</dbReference>
<sequence>MALSQIQCLDDNHINPRTHESKAEFLYCEEQRLALETLLRDGREAFFKQLEARGLRGFLSELELEALVGTVEPYDPGVDVYREDGEDESPISMRYWPELSDISTPELDMGWPDSESYRGVTRTTVHTQPPLQGHTHIKEIIRKMIAQAQKVIAVVMDVFTDVDIFRDLLDASFKRKVSVYILLERASVPHFLSMCQRANMHPGHLKNLRVRCSGGTELYTHSCTKVRGRMGHRFMFIDGDKAASGSYSFTWTSSRLDRNLITVVTGQAVDGFDRLFRFLYSSSSLVNLQRVATEPEPVLEPLPQPTSVAPPSADLARKLYSPKYALVAAANSSLSPSSSAGYNSPKETHKDTKNEGATKKGRRKQSIQEAPPLHPGLVDLEKAYLIDYLPTWPEPDPSSDVIGFINIRDTSKPSPVHLQRSQMFEVSQAIRFSSPFSKQKDTLPEVAKPRNLSPKYEENAPQPWQKNWNPKLNNDSTEAKRVPARELKSKRVYLRAERPDRVPAGGEETVFGSSDAERRETAVPPANKEPEGHKFCVLPTQVI</sequence>
<evidence type="ECO:0000256" key="2">
    <source>
        <dbReference type="ARBA" id="ARBA00006937"/>
    </source>
</evidence>
<evidence type="ECO:0000256" key="4">
    <source>
        <dbReference type="SAM" id="MobiDB-lite"/>
    </source>
</evidence>
<dbReference type="GO" id="GO:0019901">
    <property type="term" value="F:protein kinase binding"/>
    <property type="evidence" value="ECO:0007669"/>
    <property type="project" value="TreeGrafter"/>
</dbReference>
<evidence type="ECO:0000256" key="3">
    <source>
        <dbReference type="ARBA" id="ARBA00022490"/>
    </source>
</evidence>
<dbReference type="SUPFAM" id="SSF56024">
    <property type="entry name" value="Phospholipase D/nuclease"/>
    <property type="match status" value="1"/>
</dbReference>
<accession>A0AAV2KLK2</accession>
<dbReference type="Pfam" id="PF07894">
    <property type="entry name" value="SACK1"/>
    <property type="match status" value="1"/>
</dbReference>
<dbReference type="InterPro" id="IPR050944">
    <property type="entry name" value="FAM83"/>
</dbReference>
<dbReference type="GO" id="GO:0005737">
    <property type="term" value="C:cytoplasm"/>
    <property type="evidence" value="ECO:0007669"/>
    <property type="project" value="UniProtKB-SubCell"/>
</dbReference>
<evidence type="ECO:0000313" key="6">
    <source>
        <dbReference type="EMBL" id="CAL1588967.1"/>
    </source>
</evidence>
<organism evidence="6 7">
    <name type="scientific">Knipowitschia caucasica</name>
    <name type="common">Caucasian dwarf goby</name>
    <name type="synonym">Pomatoschistus caucasicus</name>
    <dbReference type="NCBI Taxonomy" id="637954"/>
    <lineage>
        <taxon>Eukaryota</taxon>
        <taxon>Metazoa</taxon>
        <taxon>Chordata</taxon>
        <taxon>Craniata</taxon>
        <taxon>Vertebrata</taxon>
        <taxon>Euteleostomi</taxon>
        <taxon>Actinopterygii</taxon>
        <taxon>Neopterygii</taxon>
        <taxon>Teleostei</taxon>
        <taxon>Neoteleostei</taxon>
        <taxon>Acanthomorphata</taxon>
        <taxon>Gobiaria</taxon>
        <taxon>Gobiiformes</taxon>
        <taxon>Gobioidei</taxon>
        <taxon>Gobiidae</taxon>
        <taxon>Gobiinae</taxon>
        <taxon>Knipowitschia</taxon>
    </lineage>
</organism>
<gene>
    <name evidence="6" type="ORF">KC01_LOCUS18666</name>
</gene>
<feature type="domain" description="Scaffolding anchor of CK1" evidence="5">
    <location>
        <begin position="16"/>
        <end position="284"/>
    </location>
</feature>
<dbReference type="InterPro" id="IPR012461">
    <property type="entry name" value="SACK1"/>
</dbReference>
<dbReference type="AlphaFoldDB" id="A0AAV2KLK2"/>
<dbReference type="GO" id="GO:0007165">
    <property type="term" value="P:signal transduction"/>
    <property type="evidence" value="ECO:0007669"/>
    <property type="project" value="TreeGrafter"/>
</dbReference>
<evidence type="ECO:0000259" key="5">
    <source>
        <dbReference type="Pfam" id="PF07894"/>
    </source>
</evidence>
<proteinExistence type="inferred from homology"/>
<comment type="subcellular location">
    <subcellularLocation>
        <location evidence="1">Cytoplasm</location>
    </subcellularLocation>
</comment>
<feature type="region of interest" description="Disordered" evidence="4">
    <location>
        <begin position="333"/>
        <end position="373"/>
    </location>
</feature>
<feature type="compositionally biased region" description="Polar residues" evidence="4">
    <location>
        <begin position="462"/>
        <end position="476"/>
    </location>
</feature>
<name>A0AAV2KLK2_KNICA</name>
<reference evidence="6 7" key="1">
    <citation type="submission" date="2024-04" db="EMBL/GenBank/DDBJ databases">
        <authorList>
            <person name="Waldvogel A.-M."/>
            <person name="Schoenle A."/>
        </authorList>
    </citation>
    <scope>NUCLEOTIDE SEQUENCE [LARGE SCALE GENOMIC DNA]</scope>
</reference>
<dbReference type="Gene3D" id="3.30.870.10">
    <property type="entry name" value="Endonuclease Chain A"/>
    <property type="match status" value="1"/>
</dbReference>
<dbReference type="EMBL" id="OZ035840">
    <property type="protein sequence ID" value="CAL1588967.1"/>
    <property type="molecule type" value="Genomic_DNA"/>
</dbReference>
<feature type="region of interest" description="Disordered" evidence="4">
    <location>
        <begin position="453"/>
        <end position="484"/>
    </location>
</feature>
<dbReference type="Proteomes" id="UP001497482">
    <property type="component" value="Chromosome 18"/>
</dbReference>
<feature type="region of interest" description="Disordered" evidence="4">
    <location>
        <begin position="496"/>
        <end position="534"/>
    </location>
</feature>
<protein>
    <recommendedName>
        <fullName evidence="5">Scaffolding anchor of CK1 domain-containing protein</fullName>
    </recommendedName>
</protein>
<keyword evidence="7" id="KW-1185">Reference proteome</keyword>
<keyword evidence="3" id="KW-0963">Cytoplasm</keyword>
<evidence type="ECO:0000313" key="7">
    <source>
        <dbReference type="Proteomes" id="UP001497482"/>
    </source>
</evidence>
<feature type="compositionally biased region" description="Basic and acidic residues" evidence="4">
    <location>
        <begin position="346"/>
        <end position="358"/>
    </location>
</feature>